<dbReference type="HOGENOM" id="CLU_2335074_0_0_1"/>
<proteinExistence type="predicted"/>
<sequence>MSQRLKRRGEKALERALVASRPDDDDLEPMYGSPSITGLGPARLERGASSSVRGRHQVIQEDDEPITPLSCATSSVLRCICVICFNYGNSRWQNKALQ</sequence>
<evidence type="ECO:0000256" key="1">
    <source>
        <dbReference type="SAM" id="MobiDB-lite"/>
    </source>
</evidence>
<name>L8WHF9_THACA</name>
<reference evidence="2 3" key="1">
    <citation type="journal article" date="2013" name="Nat. Commun.">
        <title>The evolution and pathogenic mechanisms of the rice sheath blight pathogen.</title>
        <authorList>
            <person name="Zheng A."/>
            <person name="Lin R."/>
            <person name="Xu L."/>
            <person name="Qin P."/>
            <person name="Tang C."/>
            <person name="Ai P."/>
            <person name="Zhang D."/>
            <person name="Liu Y."/>
            <person name="Sun Z."/>
            <person name="Feng H."/>
            <person name="Wang Y."/>
            <person name="Chen Y."/>
            <person name="Liang X."/>
            <person name="Fu R."/>
            <person name="Li Q."/>
            <person name="Zhang J."/>
            <person name="Yu X."/>
            <person name="Xie Z."/>
            <person name="Ding L."/>
            <person name="Guan P."/>
            <person name="Tang J."/>
            <person name="Liang Y."/>
            <person name="Wang S."/>
            <person name="Deng Q."/>
            <person name="Li S."/>
            <person name="Zhu J."/>
            <person name="Wang L."/>
            <person name="Liu H."/>
            <person name="Li P."/>
        </authorList>
    </citation>
    <scope>NUCLEOTIDE SEQUENCE [LARGE SCALE GENOMIC DNA]</scope>
    <source>
        <strain evidence="3">AG-1 IA</strain>
    </source>
</reference>
<evidence type="ECO:0000313" key="2">
    <source>
        <dbReference type="EMBL" id="ELU35789.1"/>
    </source>
</evidence>
<organism evidence="2 3">
    <name type="scientific">Thanatephorus cucumeris (strain AG1-IA)</name>
    <name type="common">Rice sheath blight fungus</name>
    <name type="synonym">Rhizoctonia solani</name>
    <dbReference type="NCBI Taxonomy" id="983506"/>
    <lineage>
        <taxon>Eukaryota</taxon>
        <taxon>Fungi</taxon>
        <taxon>Dikarya</taxon>
        <taxon>Basidiomycota</taxon>
        <taxon>Agaricomycotina</taxon>
        <taxon>Agaricomycetes</taxon>
        <taxon>Cantharellales</taxon>
        <taxon>Ceratobasidiaceae</taxon>
        <taxon>Rhizoctonia</taxon>
        <taxon>Rhizoctonia solani AG-1</taxon>
    </lineage>
</organism>
<dbReference type="STRING" id="983506.L8WHF9"/>
<accession>L8WHF9</accession>
<protein>
    <submittedName>
        <fullName evidence="2">Uncharacterized protein</fullName>
    </submittedName>
</protein>
<gene>
    <name evidence="2" type="ORF">AG1IA_10181</name>
</gene>
<feature type="region of interest" description="Disordered" evidence="1">
    <location>
        <begin position="19"/>
        <end position="43"/>
    </location>
</feature>
<dbReference type="Proteomes" id="UP000011668">
    <property type="component" value="Unassembled WGS sequence"/>
</dbReference>
<keyword evidence="3" id="KW-1185">Reference proteome</keyword>
<dbReference type="AlphaFoldDB" id="L8WHF9"/>
<evidence type="ECO:0000313" key="3">
    <source>
        <dbReference type="Proteomes" id="UP000011668"/>
    </source>
</evidence>
<dbReference type="EMBL" id="AFRT01005299">
    <property type="protein sequence ID" value="ELU35789.1"/>
    <property type="molecule type" value="Genomic_DNA"/>
</dbReference>
<comment type="caution">
    <text evidence="2">The sequence shown here is derived from an EMBL/GenBank/DDBJ whole genome shotgun (WGS) entry which is preliminary data.</text>
</comment>